<dbReference type="RefSeq" id="WP_137735634.1">
    <property type="nucleotide sequence ID" value="NZ_BJCL01000022.1"/>
</dbReference>
<evidence type="ECO:0000313" key="2">
    <source>
        <dbReference type="EMBL" id="GCL65931.1"/>
    </source>
</evidence>
<dbReference type="InterPro" id="IPR036514">
    <property type="entry name" value="SGNH_hydro_sf"/>
</dbReference>
<sequence length="613" mass="66707">MSDTLQAQRPATDTPADTLASTPAAPDWLALLRSPGTPLARTLAALQALEPQLPADRLLRLGLSANVSIDLLGTQLRRQGVLCGTRVVVQTGQHDDPVGDAERFLAAGLHGMVWVQLFDNLLPALELQLPLLPAAQVDALEADLRARWRLVFSRTAALRHLHVTTLHRLGEGVDGGSPDLVDTVLARFNAALRDEAAGHAHVRLVDSSAILRQLGAGACLDMRFYLRHTAPYTARFAEGLAERISLATRGFHSRFHKALVLDCDNTLWGGIVGEDGPQGIQLDPHSHPGRVYWRAQLAFAALEQQGVLLCLCSKNNPADVEEVLARHPHAVLRPALITQSQVNWDDKVRNLRAIATNLGIGLDSLVFVDDSPFECEAVRQALPEVTVLQVPATLSDYPQLLQQVQALFLAGGVTADSRAKTAQYRQRQAAAEASAGFATHEDYLASLDLRVRLTRNDSASIARISELSLKSNQFNLTTLRQTPAEIQQRMQDGTGAVYSLHVTDRFGDAGLTGVVLVRRDGPILVVDAFLMSCRVIGRGIEFAIWPQLLADARAQGCTAIAAHWQRSAKNAQVEDFYDRLGLPLVAAQADTRHYAAPLDSVQLRSIPWITLSP</sequence>
<dbReference type="EMBL" id="BJCL01000022">
    <property type="protein sequence ID" value="GCL65931.1"/>
    <property type="molecule type" value="Genomic_DNA"/>
</dbReference>
<dbReference type="GO" id="GO:0016788">
    <property type="term" value="F:hydrolase activity, acting on ester bonds"/>
    <property type="evidence" value="ECO:0007669"/>
    <property type="project" value="UniProtKB-ARBA"/>
</dbReference>
<keyword evidence="3" id="KW-1185">Reference proteome</keyword>
<dbReference type="InterPro" id="IPR010037">
    <property type="entry name" value="FkbH_domain"/>
</dbReference>
<dbReference type="InterPro" id="IPR023214">
    <property type="entry name" value="HAD_sf"/>
</dbReference>
<dbReference type="SUPFAM" id="SSF56784">
    <property type="entry name" value="HAD-like"/>
    <property type="match status" value="1"/>
</dbReference>
<gene>
    <name evidence="2" type="ORF">AQPW35_50120</name>
</gene>
<dbReference type="OrthoDB" id="323926at2"/>
<protein>
    <recommendedName>
        <fullName evidence="4">HAD-IIIC family phosphatase</fullName>
    </recommendedName>
</protein>
<dbReference type="Gene3D" id="3.40.50.1000">
    <property type="entry name" value="HAD superfamily/HAD-like"/>
    <property type="match status" value="1"/>
</dbReference>
<dbReference type="AlphaFoldDB" id="A0A480AX17"/>
<evidence type="ECO:0000313" key="3">
    <source>
        <dbReference type="Proteomes" id="UP000301751"/>
    </source>
</evidence>
<dbReference type="Gene3D" id="3.40.50.1110">
    <property type="entry name" value="SGNH hydrolase"/>
    <property type="match status" value="1"/>
</dbReference>
<feature type="compositionally biased region" description="Polar residues" evidence="1">
    <location>
        <begin position="1"/>
        <end position="11"/>
    </location>
</feature>
<comment type="caution">
    <text evidence="2">The sequence shown here is derived from an EMBL/GenBank/DDBJ whole genome shotgun (WGS) entry which is preliminary data.</text>
</comment>
<dbReference type="NCBIfam" id="TIGR01681">
    <property type="entry name" value="HAD-SF-IIIC"/>
    <property type="match status" value="1"/>
</dbReference>
<dbReference type="NCBIfam" id="TIGR01686">
    <property type="entry name" value="FkbH"/>
    <property type="match status" value="1"/>
</dbReference>
<dbReference type="InterPro" id="IPR036412">
    <property type="entry name" value="HAD-like_sf"/>
</dbReference>
<name>A0A480AX17_9BURK</name>
<dbReference type="Proteomes" id="UP000301751">
    <property type="component" value="Unassembled WGS sequence"/>
</dbReference>
<dbReference type="InterPro" id="IPR010033">
    <property type="entry name" value="HAD_SF_ppase_IIIC"/>
</dbReference>
<feature type="region of interest" description="Disordered" evidence="1">
    <location>
        <begin position="1"/>
        <end position="21"/>
    </location>
</feature>
<evidence type="ECO:0000256" key="1">
    <source>
        <dbReference type="SAM" id="MobiDB-lite"/>
    </source>
</evidence>
<evidence type="ECO:0008006" key="4">
    <source>
        <dbReference type="Google" id="ProtNLM"/>
    </source>
</evidence>
<proteinExistence type="predicted"/>
<accession>A0A480AX17</accession>
<organism evidence="2 3">
    <name type="scientific">Pseudaquabacterium pictum</name>
    <dbReference type="NCBI Taxonomy" id="2315236"/>
    <lineage>
        <taxon>Bacteria</taxon>
        <taxon>Pseudomonadati</taxon>
        <taxon>Pseudomonadota</taxon>
        <taxon>Betaproteobacteria</taxon>
        <taxon>Burkholderiales</taxon>
        <taxon>Sphaerotilaceae</taxon>
        <taxon>Pseudaquabacterium</taxon>
    </lineage>
</organism>
<reference evidence="3" key="1">
    <citation type="submission" date="2019-03" db="EMBL/GenBank/DDBJ databases">
        <title>Aquabacterium pictum sp.nov., the first bacteriochlorophyll a-containing freshwater bacterium in the genus Aquabacterium of the class Betaproteobacteria.</title>
        <authorList>
            <person name="Hirose S."/>
            <person name="Tank M."/>
            <person name="Hara E."/>
            <person name="Tamaki H."/>
            <person name="Takaichi S."/>
            <person name="Haruta S."/>
            <person name="Hanada S."/>
        </authorList>
    </citation>
    <scope>NUCLEOTIDE SEQUENCE [LARGE SCALE GENOMIC DNA]</scope>
    <source>
        <strain evidence="3">W35</strain>
    </source>
</reference>
<dbReference type="Gene3D" id="3.40.630.30">
    <property type="match status" value="1"/>
</dbReference>